<proteinExistence type="predicted"/>
<dbReference type="AlphaFoldDB" id="A0A916ZRJ4"/>
<sequence length="143" mass="16261">MKNKIFTIVAAFFIAFTLSCSSDDDGPSISEASRDLRGTWELFQIIENNTPVASIPCNQQREFTFNQDFSYSEIDYAGQDPDNCEVAATFNGTWENVEDDMVLTLRRTGAETTESFTISFRNNAQFFDVNQSSERTLTYQKIN</sequence>
<gene>
    <name evidence="3" type="ORF">GCM10010831_06880</name>
</gene>
<evidence type="ECO:0000259" key="2">
    <source>
        <dbReference type="Pfam" id="PF13648"/>
    </source>
</evidence>
<evidence type="ECO:0000313" key="4">
    <source>
        <dbReference type="Proteomes" id="UP000599688"/>
    </source>
</evidence>
<dbReference type="Proteomes" id="UP000599688">
    <property type="component" value="Unassembled WGS sequence"/>
</dbReference>
<feature type="chain" id="PRO_5036803461" description="Lipocalin-like domain-containing protein" evidence="1">
    <location>
        <begin position="23"/>
        <end position="143"/>
    </location>
</feature>
<dbReference type="PROSITE" id="PS51257">
    <property type="entry name" value="PROKAR_LIPOPROTEIN"/>
    <property type="match status" value="1"/>
</dbReference>
<name>A0A916ZRJ4_9FLAO</name>
<dbReference type="RefSeq" id="WP_188405373.1">
    <property type="nucleotide sequence ID" value="NZ_BMGL01000003.1"/>
</dbReference>
<organism evidence="3 4">
    <name type="scientific">Psychroflexus salis</name>
    <dbReference type="NCBI Taxonomy" id="1526574"/>
    <lineage>
        <taxon>Bacteria</taxon>
        <taxon>Pseudomonadati</taxon>
        <taxon>Bacteroidota</taxon>
        <taxon>Flavobacteriia</taxon>
        <taxon>Flavobacteriales</taxon>
        <taxon>Flavobacteriaceae</taxon>
        <taxon>Psychroflexus</taxon>
    </lineage>
</organism>
<feature type="signal peptide" evidence="1">
    <location>
        <begin position="1"/>
        <end position="22"/>
    </location>
</feature>
<dbReference type="Pfam" id="PF13648">
    <property type="entry name" value="Lipocalin_4"/>
    <property type="match status" value="1"/>
</dbReference>
<protein>
    <recommendedName>
        <fullName evidence="2">Lipocalin-like domain-containing protein</fullName>
    </recommendedName>
</protein>
<evidence type="ECO:0000256" key="1">
    <source>
        <dbReference type="SAM" id="SignalP"/>
    </source>
</evidence>
<keyword evidence="1" id="KW-0732">Signal</keyword>
<evidence type="ECO:0000313" key="3">
    <source>
        <dbReference type="EMBL" id="GGE07961.1"/>
    </source>
</evidence>
<reference evidence="3 4" key="1">
    <citation type="journal article" date="2014" name="Int. J. Syst. Evol. Microbiol.">
        <title>Complete genome sequence of Corynebacterium casei LMG S-19264T (=DSM 44701T), isolated from a smear-ripened cheese.</title>
        <authorList>
            <consortium name="US DOE Joint Genome Institute (JGI-PGF)"/>
            <person name="Walter F."/>
            <person name="Albersmeier A."/>
            <person name="Kalinowski J."/>
            <person name="Ruckert C."/>
        </authorList>
    </citation>
    <scope>NUCLEOTIDE SEQUENCE [LARGE SCALE GENOMIC DNA]</scope>
    <source>
        <strain evidence="3 4">CGMCC 1.12925</strain>
    </source>
</reference>
<comment type="caution">
    <text evidence="3">The sequence shown here is derived from an EMBL/GenBank/DDBJ whole genome shotgun (WGS) entry which is preliminary data.</text>
</comment>
<dbReference type="EMBL" id="BMGL01000003">
    <property type="protein sequence ID" value="GGE07961.1"/>
    <property type="molecule type" value="Genomic_DNA"/>
</dbReference>
<dbReference type="InterPro" id="IPR024311">
    <property type="entry name" value="Lipocalin-like"/>
</dbReference>
<accession>A0A916ZRJ4</accession>
<keyword evidence="4" id="KW-1185">Reference proteome</keyword>
<feature type="domain" description="Lipocalin-like" evidence="2">
    <location>
        <begin position="36"/>
        <end position="120"/>
    </location>
</feature>